<evidence type="ECO:0000256" key="1">
    <source>
        <dbReference type="SAM" id="SignalP"/>
    </source>
</evidence>
<evidence type="ECO:0000313" key="2">
    <source>
        <dbReference type="EMBL" id="SNZ14760.1"/>
    </source>
</evidence>
<proteinExistence type="predicted"/>
<evidence type="ECO:0008006" key="4">
    <source>
        <dbReference type="Google" id="ProtNLM"/>
    </source>
</evidence>
<accession>A0A285NZ71</accession>
<dbReference type="EMBL" id="OBEN01000006">
    <property type="protein sequence ID" value="SNZ14760.1"/>
    <property type="molecule type" value="Genomic_DNA"/>
</dbReference>
<reference evidence="3" key="1">
    <citation type="submission" date="2017-09" db="EMBL/GenBank/DDBJ databases">
        <authorList>
            <person name="Varghese N."/>
            <person name="Submissions S."/>
        </authorList>
    </citation>
    <scope>NUCLEOTIDE SEQUENCE [LARGE SCALE GENOMIC DNA]</scope>
    <source>
        <strain evidence="3">DSM 2913</strain>
    </source>
</reference>
<protein>
    <recommendedName>
        <fullName evidence="4">Outer membrane lipoprotein-sorting protein</fullName>
    </recommendedName>
</protein>
<gene>
    <name evidence="2" type="ORF">SAMN06265353_1195</name>
</gene>
<keyword evidence="3" id="KW-1185">Reference proteome</keyword>
<evidence type="ECO:0000313" key="3">
    <source>
        <dbReference type="Proteomes" id="UP000218627"/>
    </source>
</evidence>
<dbReference type="RefSeq" id="WP_096602377.1">
    <property type="nucleotide sequence ID" value="NZ_OBEN01000006.1"/>
</dbReference>
<feature type="chain" id="PRO_5013261700" description="Outer membrane lipoprotein-sorting protein" evidence="1">
    <location>
        <begin position="23"/>
        <end position="186"/>
    </location>
</feature>
<name>A0A285NZ71_9AQUI</name>
<sequence length="186" mass="20956">MKKALFLCVLCLAYACAPLVCPGEKEVRQVYSEDSAPKSYNAFVSLRYGILKVPIYIEKAQNGYTLRSPQTGTVLFKDTNLCVGATCIDLPLTPDALIFGTVLTGEEKASCSLGSLAFERDDGLYKRKYIFSNGQLKRVELIDKKRDRLVVLDYPERNKQGYYRNVKISVGDISFNLSVDQIDFRR</sequence>
<dbReference type="AlphaFoldDB" id="A0A285NZ71"/>
<dbReference type="PROSITE" id="PS51257">
    <property type="entry name" value="PROKAR_LIPOPROTEIN"/>
    <property type="match status" value="1"/>
</dbReference>
<dbReference type="OrthoDB" id="14373at2"/>
<dbReference type="Proteomes" id="UP000218627">
    <property type="component" value="Unassembled WGS sequence"/>
</dbReference>
<keyword evidence="1" id="KW-0732">Signal</keyword>
<organism evidence="2 3">
    <name type="scientific">Hydrogenobacter hydrogenophilus</name>
    <dbReference type="NCBI Taxonomy" id="35835"/>
    <lineage>
        <taxon>Bacteria</taxon>
        <taxon>Pseudomonadati</taxon>
        <taxon>Aquificota</taxon>
        <taxon>Aquificia</taxon>
        <taxon>Aquificales</taxon>
        <taxon>Aquificaceae</taxon>
        <taxon>Hydrogenobacter</taxon>
    </lineage>
</organism>
<feature type="signal peptide" evidence="1">
    <location>
        <begin position="1"/>
        <end position="22"/>
    </location>
</feature>